<gene>
    <name evidence="1" type="ORF">FB192DRAFT_1249554</name>
</gene>
<name>A0A8H4BK73_MUCCL</name>
<evidence type="ECO:0000313" key="2">
    <source>
        <dbReference type="Proteomes" id="UP000469890"/>
    </source>
</evidence>
<sequence>FGTQYCVNDPLCKAEYNANKEQQTNSSSLCSLGLLYDLVLLLGKVPYDDFLNQVWNCEGDLNIGDHGKNFLIVCKHILSTFHLVHRTPPMHVINHERSFFCESILPGLLALSKTIKFIEFKCWCEAKYKATKTLYLKEGNYDGRSNLPAKYIDALGILKTHNNMEMVVVES</sequence>
<dbReference type="EMBL" id="JAAECE010000003">
    <property type="protein sequence ID" value="KAF1803619.1"/>
    <property type="molecule type" value="Genomic_DNA"/>
</dbReference>
<accession>A0A8H4BK73</accession>
<feature type="non-terminal residue" evidence="1">
    <location>
        <position position="1"/>
    </location>
</feature>
<protein>
    <submittedName>
        <fullName evidence="1">Uncharacterized protein</fullName>
    </submittedName>
</protein>
<dbReference type="AlphaFoldDB" id="A0A8H4BK73"/>
<reference evidence="1 2" key="1">
    <citation type="submission" date="2019-09" db="EMBL/GenBank/DDBJ databases">
        <authorList>
            <consortium name="DOE Joint Genome Institute"/>
            <person name="Mondo S.J."/>
            <person name="Navarro-Mendoza M.I."/>
            <person name="Perez-Arques C."/>
            <person name="Panchal S."/>
            <person name="Nicolas F.E."/>
            <person name="Ganguly P."/>
            <person name="Pangilinan J."/>
            <person name="Grigoriev I."/>
            <person name="Heitman J."/>
            <person name="Sanya K."/>
            <person name="Garre V."/>
        </authorList>
    </citation>
    <scope>NUCLEOTIDE SEQUENCE [LARGE SCALE GENOMIC DNA]</scope>
    <source>
        <strain evidence="1 2">MU402</strain>
    </source>
</reference>
<evidence type="ECO:0000313" key="1">
    <source>
        <dbReference type="EMBL" id="KAF1803619.1"/>
    </source>
</evidence>
<comment type="caution">
    <text evidence="1">The sequence shown here is derived from an EMBL/GenBank/DDBJ whole genome shotgun (WGS) entry which is preliminary data.</text>
</comment>
<organism evidence="1 2">
    <name type="scientific">Mucor circinelloides f. lusitanicus</name>
    <name type="common">Mucor racemosus var. lusitanicus</name>
    <dbReference type="NCBI Taxonomy" id="29924"/>
    <lineage>
        <taxon>Eukaryota</taxon>
        <taxon>Fungi</taxon>
        <taxon>Fungi incertae sedis</taxon>
        <taxon>Mucoromycota</taxon>
        <taxon>Mucoromycotina</taxon>
        <taxon>Mucoromycetes</taxon>
        <taxon>Mucorales</taxon>
        <taxon>Mucorineae</taxon>
        <taxon>Mucoraceae</taxon>
        <taxon>Mucor</taxon>
    </lineage>
</organism>
<proteinExistence type="predicted"/>
<feature type="non-terminal residue" evidence="1">
    <location>
        <position position="171"/>
    </location>
</feature>
<dbReference type="Proteomes" id="UP000469890">
    <property type="component" value="Unassembled WGS sequence"/>
</dbReference>